<evidence type="ECO:0000256" key="1">
    <source>
        <dbReference type="ARBA" id="ARBA00009437"/>
    </source>
</evidence>
<dbReference type="GO" id="GO:0003700">
    <property type="term" value="F:DNA-binding transcription factor activity"/>
    <property type="evidence" value="ECO:0007669"/>
    <property type="project" value="InterPro"/>
</dbReference>
<dbReference type="InterPro" id="IPR005119">
    <property type="entry name" value="LysR_subst-bd"/>
</dbReference>
<dbReference type="RefSeq" id="WP_136936121.1">
    <property type="nucleotide sequence ID" value="NZ_SSMQ01000117.1"/>
</dbReference>
<dbReference type="Gene3D" id="3.40.190.10">
    <property type="entry name" value="Periplasmic binding protein-like II"/>
    <property type="match status" value="2"/>
</dbReference>
<gene>
    <name evidence="7" type="ORF">E8A74_49075</name>
</gene>
<feature type="region of interest" description="Disordered" evidence="5">
    <location>
        <begin position="315"/>
        <end position="335"/>
    </location>
</feature>
<evidence type="ECO:0000259" key="6">
    <source>
        <dbReference type="PROSITE" id="PS50931"/>
    </source>
</evidence>
<keyword evidence="2" id="KW-0805">Transcription regulation</keyword>
<name>A0A4U1IIK9_9BACT</name>
<evidence type="ECO:0000256" key="3">
    <source>
        <dbReference type="ARBA" id="ARBA00023125"/>
    </source>
</evidence>
<dbReference type="PANTHER" id="PTHR30126:SF40">
    <property type="entry name" value="HTH-TYPE TRANSCRIPTIONAL REGULATOR GLTR"/>
    <property type="match status" value="1"/>
</dbReference>
<reference evidence="7 8" key="1">
    <citation type="submission" date="2019-04" db="EMBL/GenBank/DDBJ databases">
        <authorList>
            <person name="Li Y."/>
            <person name="Wang J."/>
        </authorList>
    </citation>
    <scope>NUCLEOTIDE SEQUENCE [LARGE SCALE GENOMIC DNA]</scope>
    <source>
        <strain evidence="7 8">DSM 14668</strain>
    </source>
</reference>
<accession>A0A4U1IIK9</accession>
<dbReference type="OrthoDB" id="5503117at2"/>
<dbReference type="InterPro" id="IPR000847">
    <property type="entry name" value="LysR_HTH_N"/>
</dbReference>
<protein>
    <submittedName>
        <fullName evidence="7">LysR family transcriptional regulator</fullName>
    </submittedName>
</protein>
<dbReference type="PANTHER" id="PTHR30126">
    <property type="entry name" value="HTH-TYPE TRANSCRIPTIONAL REGULATOR"/>
    <property type="match status" value="1"/>
</dbReference>
<evidence type="ECO:0000256" key="4">
    <source>
        <dbReference type="ARBA" id="ARBA00023163"/>
    </source>
</evidence>
<dbReference type="Proteomes" id="UP000309215">
    <property type="component" value="Unassembled WGS sequence"/>
</dbReference>
<evidence type="ECO:0000313" key="7">
    <source>
        <dbReference type="EMBL" id="TKC93678.1"/>
    </source>
</evidence>
<feature type="domain" description="HTH lysR-type" evidence="6">
    <location>
        <begin position="34"/>
        <end position="83"/>
    </location>
</feature>
<keyword evidence="8" id="KW-1185">Reference proteome</keyword>
<comment type="caution">
    <text evidence="7">The sequence shown here is derived from an EMBL/GenBank/DDBJ whole genome shotgun (WGS) entry which is preliminary data.</text>
</comment>
<dbReference type="AlphaFoldDB" id="A0A4U1IIK9"/>
<proteinExistence type="inferred from homology"/>
<evidence type="ECO:0000313" key="8">
    <source>
        <dbReference type="Proteomes" id="UP000309215"/>
    </source>
</evidence>
<dbReference type="Gene3D" id="1.10.10.10">
    <property type="entry name" value="Winged helix-like DNA-binding domain superfamily/Winged helix DNA-binding domain"/>
    <property type="match status" value="1"/>
</dbReference>
<dbReference type="InterPro" id="IPR036390">
    <property type="entry name" value="WH_DNA-bd_sf"/>
</dbReference>
<sequence length="335" mass="36478">MPTCRRNACPRAVGTRAHVPSERVPTWVRNTQSFQEVARRGSITAAARSLGVSQPSLTLAMQRLERELGTTLLHRGRSGVALTETGLALARDVDDILAMVARTEQRIRGLEEEETGRFVVGCHESLGAYFLPAFMQSFLVEAPGIELTLWNGSSAGVRDAVVAREVHFGVVVNPSPHPDLVLVRMFEDAVDFFTAESPARTLSAAYDRIRRGPLVHAKRVTESQALIIQLEGEGVVAERELSCGDFELVKTLVLEGIGIGILPRRVAAYGAGEGLVRLHPDLPHFDDAIHLVYRGDLHKTRGAMRLKDALVAHGKALRSAPRPSTGRKPGPVSSR</sequence>
<dbReference type="Pfam" id="PF03466">
    <property type="entry name" value="LysR_substrate"/>
    <property type="match status" value="1"/>
</dbReference>
<organism evidence="7 8">
    <name type="scientific">Polyangium fumosum</name>
    <dbReference type="NCBI Taxonomy" id="889272"/>
    <lineage>
        <taxon>Bacteria</taxon>
        <taxon>Pseudomonadati</taxon>
        <taxon>Myxococcota</taxon>
        <taxon>Polyangia</taxon>
        <taxon>Polyangiales</taxon>
        <taxon>Polyangiaceae</taxon>
        <taxon>Polyangium</taxon>
    </lineage>
</organism>
<dbReference type="GO" id="GO:0000976">
    <property type="term" value="F:transcription cis-regulatory region binding"/>
    <property type="evidence" value="ECO:0007669"/>
    <property type="project" value="TreeGrafter"/>
</dbReference>
<evidence type="ECO:0000256" key="2">
    <source>
        <dbReference type="ARBA" id="ARBA00023015"/>
    </source>
</evidence>
<dbReference type="CDD" id="cd05466">
    <property type="entry name" value="PBP2_LTTR_substrate"/>
    <property type="match status" value="1"/>
</dbReference>
<keyword evidence="3" id="KW-0238">DNA-binding</keyword>
<dbReference type="SUPFAM" id="SSF53850">
    <property type="entry name" value="Periplasmic binding protein-like II"/>
    <property type="match status" value="1"/>
</dbReference>
<comment type="similarity">
    <text evidence="1">Belongs to the LysR transcriptional regulatory family.</text>
</comment>
<keyword evidence="4" id="KW-0804">Transcription</keyword>
<dbReference type="EMBL" id="SSMQ01000117">
    <property type="protein sequence ID" value="TKC93678.1"/>
    <property type="molecule type" value="Genomic_DNA"/>
</dbReference>
<dbReference type="Pfam" id="PF00126">
    <property type="entry name" value="HTH_1"/>
    <property type="match status" value="1"/>
</dbReference>
<dbReference type="SUPFAM" id="SSF46785">
    <property type="entry name" value="Winged helix' DNA-binding domain"/>
    <property type="match status" value="1"/>
</dbReference>
<evidence type="ECO:0000256" key="5">
    <source>
        <dbReference type="SAM" id="MobiDB-lite"/>
    </source>
</evidence>
<dbReference type="InterPro" id="IPR036388">
    <property type="entry name" value="WH-like_DNA-bd_sf"/>
</dbReference>
<dbReference type="PROSITE" id="PS50931">
    <property type="entry name" value="HTH_LYSR"/>
    <property type="match status" value="1"/>
</dbReference>
<dbReference type="PRINTS" id="PR00039">
    <property type="entry name" value="HTHLYSR"/>
</dbReference>